<dbReference type="Proteomes" id="UP000294692">
    <property type="component" value="Unassembled WGS sequence"/>
</dbReference>
<dbReference type="GO" id="GO:0005829">
    <property type="term" value="C:cytosol"/>
    <property type="evidence" value="ECO:0007669"/>
    <property type="project" value="TreeGrafter"/>
</dbReference>
<evidence type="ECO:0000259" key="18">
    <source>
        <dbReference type="PROSITE" id="PS51217"/>
    </source>
</evidence>
<comment type="catalytic activity">
    <reaction evidence="14">
        <text>ATP + H2O = ADP + phosphate + H(+)</text>
        <dbReference type="Rhea" id="RHEA:13065"/>
        <dbReference type="ChEBI" id="CHEBI:15377"/>
        <dbReference type="ChEBI" id="CHEBI:15378"/>
        <dbReference type="ChEBI" id="CHEBI:30616"/>
        <dbReference type="ChEBI" id="CHEBI:43474"/>
        <dbReference type="ChEBI" id="CHEBI:456216"/>
        <dbReference type="EC" id="5.6.2.4"/>
    </reaction>
</comment>
<dbReference type="Pfam" id="PF13361">
    <property type="entry name" value="UvrD_C"/>
    <property type="match status" value="2"/>
</dbReference>
<organism evidence="19 20">
    <name type="scientific">Paracandidimonas soli</name>
    <dbReference type="NCBI Taxonomy" id="1917182"/>
    <lineage>
        <taxon>Bacteria</taxon>
        <taxon>Pseudomonadati</taxon>
        <taxon>Pseudomonadota</taxon>
        <taxon>Betaproteobacteria</taxon>
        <taxon>Burkholderiales</taxon>
        <taxon>Alcaligenaceae</taxon>
        <taxon>Paracandidimonas</taxon>
    </lineage>
</organism>
<dbReference type="AlphaFoldDB" id="A0A4V2VRH3"/>
<accession>A0A4V2VRH3</accession>
<dbReference type="PROSITE" id="PS51198">
    <property type="entry name" value="UVRD_HELICASE_ATP_BIND"/>
    <property type="match status" value="1"/>
</dbReference>
<dbReference type="InterPro" id="IPR014017">
    <property type="entry name" value="DNA_helicase_UvrD-like_C"/>
</dbReference>
<dbReference type="InterPro" id="IPR027417">
    <property type="entry name" value="P-loop_NTPase"/>
</dbReference>
<dbReference type="OrthoDB" id="5905204at2"/>
<evidence type="ECO:0000256" key="7">
    <source>
        <dbReference type="ARBA" id="ARBA00022840"/>
    </source>
</evidence>
<comment type="catalytic activity">
    <reaction evidence="11">
        <text>Couples ATP hydrolysis with the unwinding of duplex DNA by translocating in the 3'-5' direction.</text>
        <dbReference type="EC" id="5.6.2.4"/>
    </reaction>
</comment>
<feature type="region of interest" description="Disordered" evidence="16">
    <location>
        <begin position="880"/>
        <end position="906"/>
    </location>
</feature>
<dbReference type="GO" id="GO:0003677">
    <property type="term" value="F:DNA binding"/>
    <property type="evidence" value="ECO:0007669"/>
    <property type="project" value="UniProtKB-KW"/>
</dbReference>
<keyword evidence="10" id="KW-0413">Isomerase</keyword>
<feature type="binding site" evidence="15">
    <location>
        <begin position="26"/>
        <end position="33"/>
    </location>
    <ligand>
        <name>ATP</name>
        <dbReference type="ChEBI" id="CHEBI:30616"/>
    </ligand>
</feature>
<evidence type="ECO:0000256" key="2">
    <source>
        <dbReference type="ARBA" id="ARBA00022741"/>
    </source>
</evidence>
<comment type="caution">
    <text evidence="19">The sequence shown here is derived from an EMBL/GenBank/DDBJ whole genome shotgun (WGS) entry which is preliminary data.</text>
</comment>
<dbReference type="EMBL" id="SMBX01000005">
    <property type="protein sequence ID" value="TCU98549.1"/>
    <property type="molecule type" value="Genomic_DNA"/>
</dbReference>
<feature type="domain" description="UvrD-like helicase C-terminal" evidence="18">
    <location>
        <begin position="492"/>
        <end position="772"/>
    </location>
</feature>
<dbReference type="RefSeq" id="WP_132477204.1">
    <property type="nucleotide sequence ID" value="NZ_JBHRVM010000001.1"/>
</dbReference>
<dbReference type="InterPro" id="IPR038726">
    <property type="entry name" value="PDDEXK_AddAB-type"/>
</dbReference>
<feature type="domain" description="UvrD-like helicase ATP-binding" evidence="17">
    <location>
        <begin position="5"/>
        <end position="480"/>
    </location>
</feature>
<evidence type="ECO:0000256" key="9">
    <source>
        <dbReference type="ARBA" id="ARBA00023204"/>
    </source>
</evidence>
<keyword evidence="20" id="KW-1185">Reference proteome</keyword>
<evidence type="ECO:0000256" key="1">
    <source>
        <dbReference type="ARBA" id="ARBA00022722"/>
    </source>
</evidence>
<evidence type="ECO:0000256" key="14">
    <source>
        <dbReference type="ARBA" id="ARBA00048988"/>
    </source>
</evidence>
<sequence>MTHRQPSDSHVRAQALDPAQSFLIQAPAGSGKTELLTDRILALLATVGQPEEIVAITFTRKAASEMHARVMSKLQAGMGPAPQEAHRMRSWELARAALARDEQQGWQLLQHPVRLSIRTIDAYCAHLVRSMPWLSALGGMPSVTDDARGHYEAAARATLELIDEFPEVAELVAHLDVDMRIAESLIADMLGSRDQWMPLLGAGEDIDYLEHILQDAVEADLRSLAALMPRGWAVSLAGPVSTAAAVLSAQQASHALEPLLGWDGAPFAAAIEDLPRWQALAHVLLTSQNDLRKQVTKTLGFEAKSAHKEAFTEWLQSADPQAGWVVALARARQAPQGYDAVQRATLRALLKVLKLAAAQLKLCFGEAGEVDFIEIAQSATQALGSADDPGDLLLKLDARLRHILVDEFQDTSQSQIELLRLLTSGWMPGDGRTLFLVGDPMQSIYRFRKAEVGWFLRVQSQGLGELPLTALQLTTNFRSQANVVDWVNRVFQHIFPAASDPVLGAITYTPSEAFQPGEDGLGVALHPVWTMSGDEADPDAAADETERIMLKLAREALEQNREHAHPVAILVRARPHLEGIVRRLSEENIPCRAVELEPLRQRQLISDLVQLARALSHPGDRLAWLSVLRSPLCGLRLESLHAIAGGDLQAAVPVLLSAWLRRDAQGNGGMDEDEAQRARHACRVLLDRTNASGAVPFPAWLQDCWVRLGGREAYPSPGDAADTEQVFRLLETLAPYGNLDLAAFEQQLERLFAAPGNAERAVEVMTIHKSKGLEFETVILAGLHRRPRADTQPLIRFEQSDGDIMLGPITPRASETPDPVSAYLAQREKQRSAYETDRLLYVGATRARRQLHLVGEVALTASGGIRPPAAGSLLGRLWDHLPEIPHPPSPETLPPQEESRQAQRPAAAPLARLPLSLLPVAEEIPLPAAYGVPWQWQDGSGLERLAGTVAHGWLERIGRDGVSQWPPERLQESGGLLRTQLARTGLVADALEQGVELVMSSLLATVRSERGRWLLGLANAHREWSLLDISGRVSVIDLAIADESGWLVVDYKTGAPAEGESEARFAQRMRERYAGQLERYCEQVTALDGRPARGALYFPRVDLWLDQNSG</sequence>
<evidence type="ECO:0000256" key="5">
    <source>
        <dbReference type="ARBA" id="ARBA00022806"/>
    </source>
</evidence>
<dbReference type="GO" id="GO:0000725">
    <property type="term" value="P:recombinational repair"/>
    <property type="evidence" value="ECO:0007669"/>
    <property type="project" value="TreeGrafter"/>
</dbReference>
<dbReference type="GO" id="GO:0043138">
    <property type="term" value="F:3'-5' DNA helicase activity"/>
    <property type="evidence" value="ECO:0007669"/>
    <property type="project" value="UniProtKB-EC"/>
</dbReference>
<keyword evidence="9" id="KW-0234">DNA repair</keyword>
<dbReference type="InterPro" id="IPR011604">
    <property type="entry name" value="PDDEXK-like_dom_sf"/>
</dbReference>
<evidence type="ECO:0000256" key="8">
    <source>
        <dbReference type="ARBA" id="ARBA00023125"/>
    </source>
</evidence>
<dbReference type="GO" id="GO:0004527">
    <property type="term" value="F:exonuclease activity"/>
    <property type="evidence" value="ECO:0007669"/>
    <property type="project" value="UniProtKB-KW"/>
</dbReference>
<evidence type="ECO:0000256" key="12">
    <source>
        <dbReference type="ARBA" id="ARBA00034808"/>
    </source>
</evidence>
<feature type="compositionally biased region" description="Pro residues" evidence="16">
    <location>
        <begin position="884"/>
        <end position="893"/>
    </location>
</feature>
<dbReference type="GO" id="GO:0033202">
    <property type="term" value="C:DNA helicase complex"/>
    <property type="evidence" value="ECO:0007669"/>
    <property type="project" value="TreeGrafter"/>
</dbReference>
<dbReference type="Pfam" id="PF12705">
    <property type="entry name" value="PDDEXK_1"/>
    <property type="match status" value="1"/>
</dbReference>
<dbReference type="SUPFAM" id="SSF52980">
    <property type="entry name" value="Restriction endonuclease-like"/>
    <property type="match status" value="1"/>
</dbReference>
<dbReference type="InterPro" id="IPR011335">
    <property type="entry name" value="Restrct_endonuc-II-like"/>
</dbReference>
<dbReference type="Gene3D" id="3.90.320.10">
    <property type="match status" value="1"/>
</dbReference>
<dbReference type="PROSITE" id="PS51217">
    <property type="entry name" value="UVRD_HELICASE_CTER"/>
    <property type="match status" value="1"/>
</dbReference>
<keyword evidence="8" id="KW-0238">DNA-binding</keyword>
<keyword evidence="6" id="KW-0269">Exonuclease</keyword>
<evidence type="ECO:0000313" key="20">
    <source>
        <dbReference type="Proteomes" id="UP000294692"/>
    </source>
</evidence>
<keyword evidence="5 15" id="KW-0347">Helicase</keyword>
<evidence type="ECO:0000256" key="15">
    <source>
        <dbReference type="PROSITE-ProRule" id="PRU00560"/>
    </source>
</evidence>
<evidence type="ECO:0000256" key="3">
    <source>
        <dbReference type="ARBA" id="ARBA00022763"/>
    </source>
</evidence>
<evidence type="ECO:0000256" key="6">
    <source>
        <dbReference type="ARBA" id="ARBA00022839"/>
    </source>
</evidence>
<dbReference type="InterPro" id="IPR014016">
    <property type="entry name" value="UvrD-like_ATP-bd"/>
</dbReference>
<evidence type="ECO:0000313" key="19">
    <source>
        <dbReference type="EMBL" id="TCU98549.1"/>
    </source>
</evidence>
<evidence type="ECO:0000256" key="10">
    <source>
        <dbReference type="ARBA" id="ARBA00023235"/>
    </source>
</evidence>
<evidence type="ECO:0000256" key="11">
    <source>
        <dbReference type="ARBA" id="ARBA00034617"/>
    </source>
</evidence>
<dbReference type="Gene3D" id="3.40.50.300">
    <property type="entry name" value="P-loop containing nucleotide triphosphate hydrolases"/>
    <property type="match status" value="4"/>
</dbReference>
<dbReference type="GO" id="GO:0005524">
    <property type="term" value="F:ATP binding"/>
    <property type="evidence" value="ECO:0007669"/>
    <property type="project" value="UniProtKB-UniRule"/>
</dbReference>
<dbReference type="EC" id="5.6.2.4" evidence="12"/>
<keyword evidence="1" id="KW-0540">Nuclease</keyword>
<keyword evidence="4 15" id="KW-0378">Hydrolase</keyword>
<dbReference type="Pfam" id="PF00580">
    <property type="entry name" value="UvrD-helicase"/>
    <property type="match status" value="1"/>
</dbReference>
<dbReference type="PANTHER" id="PTHR11070">
    <property type="entry name" value="UVRD / RECB / PCRA DNA HELICASE FAMILY MEMBER"/>
    <property type="match status" value="1"/>
</dbReference>
<evidence type="ECO:0000259" key="17">
    <source>
        <dbReference type="PROSITE" id="PS51198"/>
    </source>
</evidence>
<gene>
    <name evidence="19" type="ORF">EV686_105251</name>
</gene>
<name>A0A4V2VRH3_9BURK</name>
<evidence type="ECO:0000256" key="16">
    <source>
        <dbReference type="SAM" id="MobiDB-lite"/>
    </source>
</evidence>
<proteinExistence type="predicted"/>
<dbReference type="PANTHER" id="PTHR11070:SF2">
    <property type="entry name" value="ATP-DEPENDENT DNA HELICASE SRS2"/>
    <property type="match status" value="1"/>
</dbReference>
<dbReference type="InterPro" id="IPR000212">
    <property type="entry name" value="DNA_helicase_UvrD/REP"/>
</dbReference>
<reference evidence="19 20" key="1">
    <citation type="submission" date="2019-03" db="EMBL/GenBank/DDBJ databases">
        <title>Genomic Encyclopedia of Type Strains, Phase IV (KMG-IV): sequencing the most valuable type-strain genomes for metagenomic binning, comparative biology and taxonomic classification.</title>
        <authorList>
            <person name="Goeker M."/>
        </authorList>
    </citation>
    <scope>NUCLEOTIDE SEQUENCE [LARGE SCALE GENOMIC DNA]</scope>
    <source>
        <strain evidence="19 20">DSM 100048</strain>
    </source>
</reference>
<protein>
    <recommendedName>
        <fullName evidence="12">DNA 3'-5' helicase</fullName>
        <ecNumber evidence="12">5.6.2.4</ecNumber>
    </recommendedName>
    <alternativeName>
        <fullName evidence="13">DNA 3'-5' helicase II</fullName>
    </alternativeName>
</protein>
<keyword evidence="2 15" id="KW-0547">Nucleotide-binding</keyword>
<dbReference type="SUPFAM" id="SSF52540">
    <property type="entry name" value="P-loop containing nucleoside triphosphate hydrolases"/>
    <property type="match status" value="1"/>
</dbReference>
<evidence type="ECO:0000256" key="13">
    <source>
        <dbReference type="ARBA" id="ARBA00034923"/>
    </source>
</evidence>
<evidence type="ECO:0000256" key="4">
    <source>
        <dbReference type="ARBA" id="ARBA00022801"/>
    </source>
</evidence>
<keyword evidence="7 15" id="KW-0067">ATP-binding</keyword>
<keyword evidence="3" id="KW-0227">DNA damage</keyword>